<organism evidence="1 2">
    <name type="scientific">Boeremia exigua</name>
    <dbReference type="NCBI Taxonomy" id="749465"/>
    <lineage>
        <taxon>Eukaryota</taxon>
        <taxon>Fungi</taxon>
        <taxon>Dikarya</taxon>
        <taxon>Ascomycota</taxon>
        <taxon>Pezizomycotina</taxon>
        <taxon>Dothideomycetes</taxon>
        <taxon>Pleosporomycetidae</taxon>
        <taxon>Pleosporales</taxon>
        <taxon>Pleosporineae</taxon>
        <taxon>Didymellaceae</taxon>
        <taxon>Boeremia</taxon>
    </lineage>
</organism>
<dbReference type="Proteomes" id="UP001153331">
    <property type="component" value="Unassembled WGS sequence"/>
</dbReference>
<evidence type="ECO:0000313" key="2">
    <source>
        <dbReference type="Proteomes" id="UP001153331"/>
    </source>
</evidence>
<keyword evidence="2" id="KW-1185">Reference proteome</keyword>
<accession>A0ACC2HV44</accession>
<evidence type="ECO:0000313" key="1">
    <source>
        <dbReference type="EMBL" id="KAJ8106745.1"/>
    </source>
</evidence>
<sequence>MTDCMTGCMKPTSASTALHADRPARKRRGEAGHVQDALQRWVNGPTTRLGEPVTTAHAQLECTPEAHLSSLTLPSTMPM</sequence>
<name>A0ACC2HV44_9PLEO</name>
<reference evidence="1" key="1">
    <citation type="submission" date="2022-11" db="EMBL/GenBank/DDBJ databases">
        <title>Genome Sequence of Boeremia exigua.</title>
        <authorList>
            <person name="Buettner E."/>
        </authorList>
    </citation>
    <scope>NUCLEOTIDE SEQUENCE</scope>
    <source>
        <strain evidence="1">CU02</strain>
    </source>
</reference>
<proteinExistence type="predicted"/>
<comment type="caution">
    <text evidence="1">The sequence shown here is derived from an EMBL/GenBank/DDBJ whole genome shotgun (WGS) entry which is preliminary data.</text>
</comment>
<gene>
    <name evidence="1" type="ORF">OPT61_g9337</name>
</gene>
<dbReference type="EMBL" id="JAPHNI010001086">
    <property type="protein sequence ID" value="KAJ8106745.1"/>
    <property type="molecule type" value="Genomic_DNA"/>
</dbReference>
<protein>
    <submittedName>
        <fullName evidence="1">Uncharacterized protein</fullName>
    </submittedName>
</protein>